<dbReference type="Proteomes" id="UP001434419">
    <property type="component" value="Unassembled WGS sequence"/>
</dbReference>
<protein>
    <submittedName>
        <fullName evidence="1">Uncharacterized protein</fullName>
    </submittedName>
</protein>
<sequence>MKVYVNGFLLLTDTNQLLDLQSSVIDISQQADANNLSNGNYRLDNDLPANVPSDCHYGLLTCIKVAPNWTLQFCISWDAKIYKRAQINGQWTKTE</sequence>
<evidence type="ECO:0000313" key="2">
    <source>
        <dbReference type="Proteomes" id="UP001434419"/>
    </source>
</evidence>
<accession>A0ABV2BC85</accession>
<dbReference type="RefSeq" id="WP_005722517.1">
    <property type="nucleotide sequence ID" value="NZ_CP083389.1"/>
</dbReference>
<reference evidence="1" key="1">
    <citation type="submission" date="2024-06" db="EMBL/GenBank/DDBJ databases">
        <title>Vaginal Lactobacillus fatty acid response mechanisms reveal a metabolite-targeted strategy for bacterial vaginosis treatment.</title>
        <authorList>
            <person name="Zhu M."/>
            <person name="Blainey P.C."/>
            <person name="Bloom S.M."/>
            <person name="Kwon D.S."/>
        </authorList>
    </citation>
    <scope>NUCLEOTIDE SEQUENCE</scope>
    <source>
        <strain evidence="1">194_F1_1</strain>
    </source>
</reference>
<proteinExistence type="predicted"/>
<comment type="caution">
    <text evidence="1">The sequence shown here is derived from an EMBL/GenBank/DDBJ whole genome shotgun (WGS) entry which is preliminary data.</text>
</comment>
<evidence type="ECO:0000313" key="1">
    <source>
        <dbReference type="EMBL" id="MES5150852.1"/>
    </source>
</evidence>
<name>A0ABV2BC85_9LACO</name>
<gene>
    <name evidence="1" type="ORF">ABVC42_13430</name>
</gene>
<organism evidence="1 2">
    <name type="scientific">Lactobacillus crispatus</name>
    <dbReference type="NCBI Taxonomy" id="47770"/>
    <lineage>
        <taxon>Bacteria</taxon>
        <taxon>Bacillati</taxon>
        <taxon>Bacillota</taxon>
        <taxon>Bacilli</taxon>
        <taxon>Lactobacillales</taxon>
        <taxon>Lactobacillaceae</taxon>
        <taxon>Lactobacillus</taxon>
    </lineage>
</organism>
<dbReference type="EMBL" id="JBETVU010000012">
    <property type="protein sequence ID" value="MES5150852.1"/>
    <property type="molecule type" value="Genomic_DNA"/>
</dbReference>
<keyword evidence="2" id="KW-1185">Reference proteome</keyword>